<dbReference type="STRING" id="153971.AWC19_27775"/>
<keyword evidence="4" id="KW-0812">Transmembrane</keyword>
<accession>A0A1X1ZWF5</accession>
<sequence>MASSSDVSDDADRGDENRPSEAPPGDDVDGTGEANKVLDNPPSTKQHSPVRAAAAAGILIVLALSALTGWLGWRAEQSHRRIEARTLFLQVGRQGALNLTTIDFRTAETDVQRIIDASTGTFQDDFRSRSKAFIETVRQAQSVTQGSVGEAGIESVDGDRAQVLVAVTVKTQNVAAPTQKPRSWRMRITVQKVGDGAKVSNVEFVV</sequence>
<reference evidence="5 6" key="1">
    <citation type="submission" date="2016-01" db="EMBL/GenBank/DDBJ databases">
        <title>The new phylogeny of the genus Mycobacterium.</title>
        <authorList>
            <person name="Tarcisio F."/>
            <person name="Conor M."/>
            <person name="Antonella G."/>
            <person name="Elisabetta G."/>
            <person name="Giulia F.S."/>
            <person name="Sara T."/>
            <person name="Anna F."/>
            <person name="Clotilde B."/>
            <person name="Roberto B."/>
            <person name="Veronica D.S."/>
            <person name="Fabio R."/>
            <person name="Monica P."/>
            <person name="Olivier J."/>
            <person name="Enrico T."/>
            <person name="Nicola S."/>
        </authorList>
    </citation>
    <scope>NUCLEOTIDE SEQUENCE [LARGE SCALE GENOMIC DNA]</scope>
    <source>
        <strain evidence="5 6">DSM 44572</strain>
    </source>
</reference>
<proteinExistence type="predicted"/>
<keyword evidence="2 4" id="KW-0472">Membrane</keyword>
<evidence type="ECO:0008006" key="7">
    <source>
        <dbReference type="Google" id="ProtNLM"/>
    </source>
</evidence>
<dbReference type="PANTHER" id="PTHR37042:SF4">
    <property type="entry name" value="OUTER MEMBRANE PROTEIN RV1973"/>
    <property type="match status" value="1"/>
</dbReference>
<evidence type="ECO:0000256" key="4">
    <source>
        <dbReference type="SAM" id="Phobius"/>
    </source>
</evidence>
<dbReference type="PANTHER" id="PTHR37042">
    <property type="entry name" value="OUTER MEMBRANE PROTEIN RV1973"/>
    <property type="match status" value="1"/>
</dbReference>
<evidence type="ECO:0000313" key="5">
    <source>
        <dbReference type="EMBL" id="ORW28136.1"/>
    </source>
</evidence>
<feature type="compositionally biased region" description="Basic and acidic residues" evidence="3">
    <location>
        <begin position="10"/>
        <end position="19"/>
    </location>
</feature>
<gene>
    <name evidence="5" type="ORF">AWC19_27775</name>
</gene>
<evidence type="ECO:0000256" key="2">
    <source>
        <dbReference type="ARBA" id="ARBA00023136"/>
    </source>
</evidence>
<dbReference type="Proteomes" id="UP000193529">
    <property type="component" value="Unassembled WGS sequence"/>
</dbReference>
<dbReference type="OrthoDB" id="4774723at2"/>
<keyword evidence="6" id="KW-1185">Reference proteome</keyword>
<protein>
    <recommendedName>
        <fullName evidence="7">Mce protein</fullName>
    </recommendedName>
</protein>
<evidence type="ECO:0000256" key="3">
    <source>
        <dbReference type="SAM" id="MobiDB-lite"/>
    </source>
</evidence>
<keyword evidence="4" id="KW-1133">Transmembrane helix</keyword>
<feature type="transmembrane region" description="Helical" evidence="4">
    <location>
        <begin position="52"/>
        <end position="73"/>
    </location>
</feature>
<comment type="subcellular location">
    <subcellularLocation>
        <location evidence="1">Membrane</location>
    </subcellularLocation>
</comment>
<dbReference type="EMBL" id="LQPJ01000065">
    <property type="protein sequence ID" value="ORW28136.1"/>
    <property type="molecule type" value="Genomic_DNA"/>
</dbReference>
<name>A0A1X1ZWF5_9MYCO</name>
<feature type="region of interest" description="Disordered" evidence="3">
    <location>
        <begin position="1"/>
        <end position="49"/>
    </location>
</feature>
<evidence type="ECO:0000256" key="1">
    <source>
        <dbReference type="ARBA" id="ARBA00004370"/>
    </source>
</evidence>
<evidence type="ECO:0000313" key="6">
    <source>
        <dbReference type="Proteomes" id="UP000193529"/>
    </source>
</evidence>
<comment type="caution">
    <text evidence="5">The sequence shown here is derived from an EMBL/GenBank/DDBJ whole genome shotgun (WGS) entry which is preliminary data.</text>
</comment>
<dbReference type="AlphaFoldDB" id="A0A1X1ZWF5"/>
<organism evidence="5 6">
    <name type="scientific">Mycobacterium palustre</name>
    <dbReference type="NCBI Taxonomy" id="153971"/>
    <lineage>
        <taxon>Bacteria</taxon>
        <taxon>Bacillati</taxon>
        <taxon>Actinomycetota</taxon>
        <taxon>Actinomycetes</taxon>
        <taxon>Mycobacteriales</taxon>
        <taxon>Mycobacteriaceae</taxon>
        <taxon>Mycobacterium</taxon>
        <taxon>Mycobacterium simiae complex</taxon>
    </lineage>
</organism>
<dbReference type="GO" id="GO:0016020">
    <property type="term" value="C:membrane"/>
    <property type="evidence" value="ECO:0007669"/>
    <property type="project" value="UniProtKB-SubCell"/>
</dbReference>